<gene>
    <name evidence="2" type="ORF">KIN_27840</name>
</gene>
<dbReference type="AlphaFoldDB" id="A0A6N6JIQ8"/>
<keyword evidence="1" id="KW-0732">Signal</keyword>
<sequence length="196" mass="21331">MLTRLCSVALSAAIAFSVPAATFAQDATVLSDASRYTQATHRRIVEMRFDLPPAEIIPLLLTRVDLFDPTIAEVHFDHSQSENPGTFGVGSRRICIFDDGRELVEPIILYDPPHAYGYTVDVEASTLSLPVSEIVLLYDFGNALNGGTNLSVHAFYDPKIPGTGIVIEPVLTGTLRRTFQTATDVFGGTYLGDEKP</sequence>
<feature type="signal peptide" evidence="1">
    <location>
        <begin position="1"/>
        <end position="20"/>
    </location>
</feature>
<proteinExistence type="predicted"/>
<evidence type="ECO:0000313" key="2">
    <source>
        <dbReference type="EMBL" id="GFE65710.1"/>
    </source>
</evidence>
<feature type="chain" id="PRO_5026695082" evidence="1">
    <location>
        <begin position="21"/>
        <end position="196"/>
    </location>
</feature>
<reference evidence="2 3" key="1">
    <citation type="submission" date="2019-12" db="EMBL/GenBank/DDBJ databases">
        <title>Litoreibacter badius sp. nov., a novel bacteriochlorophyll a-containing bacterium in the genus Litoreibacter.</title>
        <authorList>
            <person name="Kanamuro M."/>
            <person name="Takabe Y."/>
            <person name="Mori K."/>
            <person name="Takaichi S."/>
            <person name="Hanada S."/>
        </authorList>
    </citation>
    <scope>NUCLEOTIDE SEQUENCE [LARGE SCALE GENOMIC DNA]</scope>
    <source>
        <strain evidence="2 3">K6</strain>
    </source>
</reference>
<evidence type="ECO:0000256" key="1">
    <source>
        <dbReference type="SAM" id="SignalP"/>
    </source>
</evidence>
<dbReference type="RefSeq" id="WP_159808095.1">
    <property type="nucleotide sequence ID" value="NZ_BLJE01000003.1"/>
</dbReference>
<organism evidence="2 3">
    <name type="scientific">Litoreibacter roseus</name>
    <dbReference type="NCBI Taxonomy" id="2601869"/>
    <lineage>
        <taxon>Bacteria</taxon>
        <taxon>Pseudomonadati</taxon>
        <taxon>Pseudomonadota</taxon>
        <taxon>Alphaproteobacteria</taxon>
        <taxon>Rhodobacterales</taxon>
        <taxon>Roseobacteraceae</taxon>
        <taxon>Litoreibacter</taxon>
    </lineage>
</organism>
<evidence type="ECO:0000313" key="3">
    <source>
        <dbReference type="Proteomes" id="UP000436822"/>
    </source>
</evidence>
<keyword evidence="3" id="KW-1185">Reference proteome</keyword>
<name>A0A6N6JIQ8_9RHOB</name>
<dbReference type="EMBL" id="BLJE01000003">
    <property type="protein sequence ID" value="GFE65710.1"/>
    <property type="molecule type" value="Genomic_DNA"/>
</dbReference>
<protein>
    <submittedName>
        <fullName evidence="2">Uncharacterized protein</fullName>
    </submittedName>
</protein>
<dbReference type="OrthoDB" id="1364128at2"/>
<accession>A0A6N6JIQ8</accession>
<comment type="caution">
    <text evidence="2">The sequence shown here is derived from an EMBL/GenBank/DDBJ whole genome shotgun (WGS) entry which is preliminary data.</text>
</comment>
<dbReference type="Proteomes" id="UP000436822">
    <property type="component" value="Unassembled WGS sequence"/>
</dbReference>
<dbReference type="SUPFAM" id="SSF55961">
    <property type="entry name" value="Bet v1-like"/>
    <property type="match status" value="1"/>
</dbReference>